<dbReference type="Proteomes" id="UP000631300">
    <property type="component" value="Unassembled WGS sequence"/>
</dbReference>
<evidence type="ECO:0000256" key="1">
    <source>
        <dbReference type="SAM" id="Coils"/>
    </source>
</evidence>
<gene>
    <name evidence="3" type="ORF">GCM10007391_01890</name>
</gene>
<evidence type="ECO:0000256" key="2">
    <source>
        <dbReference type="SAM" id="Phobius"/>
    </source>
</evidence>
<dbReference type="AlphaFoldDB" id="A0A918JDP0"/>
<evidence type="ECO:0000313" key="4">
    <source>
        <dbReference type="Proteomes" id="UP000631300"/>
    </source>
</evidence>
<keyword evidence="2" id="KW-0812">Transmembrane</keyword>
<proteinExistence type="predicted"/>
<keyword evidence="2" id="KW-1133">Transmembrane helix</keyword>
<keyword evidence="4" id="KW-1185">Reference proteome</keyword>
<reference evidence="3" key="1">
    <citation type="journal article" date="2014" name="Int. J. Syst. Evol. Microbiol.">
        <title>Complete genome sequence of Corynebacterium casei LMG S-19264T (=DSM 44701T), isolated from a smear-ripened cheese.</title>
        <authorList>
            <consortium name="US DOE Joint Genome Institute (JGI-PGF)"/>
            <person name="Walter F."/>
            <person name="Albersmeier A."/>
            <person name="Kalinowski J."/>
            <person name="Ruckert C."/>
        </authorList>
    </citation>
    <scope>NUCLEOTIDE SEQUENCE</scope>
    <source>
        <strain evidence="3">KCTC 22164</strain>
    </source>
</reference>
<dbReference type="Pfam" id="PF10975">
    <property type="entry name" value="DUF2802"/>
    <property type="match status" value="1"/>
</dbReference>
<dbReference type="EMBL" id="BMXP01000001">
    <property type="protein sequence ID" value="GGW73817.1"/>
    <property type="molecule type" value="Genomic_DNA"/>
</dbReference>
<keyword evidence="1" id="KW-0175">Coiled coil</keyword>
<evidence type="ECO:0008006" key="5">
    <source>
        <dbReference type="Google" id="ProtNLM"/>
    </source>
</evidence>
<organism evidence="3 4">
    <name type="scientific">Alteromonas halophila</name>
    <dbReference type="NCBI Taxonomy" id="516698"/>
    <lineage>
        <taxon>Bacteria</taxon>
        <taxon>Pseudomonadati</taxon>
        <taxon>Pseudomonadota</taxon>
        <taxon>Gammaproteobacteria</taxon>
        <taxon>Alteromonadales</taxon>
        <taxon>Alteromonadaceae</taxon>
        <taxon>Alteromonas/Salinimonas group</taxon>
        <taxon>Alteromonas</taxon>
    </lineage>
</organism>
<evidence type="ECO:0000313" key="3">
    <source>
        <dbReference type="EMBL" id="GGW73817.1"/>
    </source>
</evidence>
<dbReference type="InterPro" id="IPR021244">
    <property type="entry name" value="DUF2802"/>
</dbReference>
<accession>A0A918JDP0</accession>
<keyword evidence="2" id="KW-0472">Membrane</keyword>
<protein>
    <recommendedName>
        <fullName evidence="5">DUF2802 domain-containing protein</fullName>
    </recommendedName>
</protein>
<dbReference type="RefSeq" id="WP_189403217.1">
    <property type="nucleotide sequence ID" value="NZ_BMXP01000001.1"/>
</dbReference>
<reference evidence="3" key="2">
    <citation type="submission" date="2020-09" db="EMBL/GenBank/DDBJ databases">
        <authorList>
            <person name="Sun Q."/>
            <person name="Kim S."/>
        </authorList>
    </citation>
    <scope>NUCLEOTIDE SEQUENCE</scope>
    <source>
        <strain evidence="3">KCTC 22164</strain>
    </source>
</reference>
<name>A0A918JDP0_9ALTE</name>
<sequence length="140" mass="15740">MSSLSLVQLSLIAALAMLTVAGVLAIVLLHQRLRKTRQELENATISLVSLKEAVNALQHQQNEDQTRVVVVTRHLSTIEEKQTELETQIRDVKLQDPSMRLYQRAAELVKQGASMEEVMEACDIPRAEAEMLITVHRNQS</sequence>
<comment type="caution">
    <text evidence="3">The sequence shown here is derived from an EMBL/GenBank/DDBJ whole genome shotgun (WGS) entry which is preliminary data.</text>
</comment>
<feature type="coiled-coil region" evidence="1">
    <location>
        <begin position="33"/>
        <end position="95"/>
    </location>
</feature>
<feature type="transmembrane region" description="Helical" evidence="2">
    <location>
        <begin position="6"/>
        <end position="29"/>
    </location>
</feature>